<evidence type="ECO:0000256" key="2">
    <source>
        <dbReference type="ARBA" id="ARBA00022596"/>
    </source>
</evidence>
<organism evidence="6 7">
    <name type="scientific">Odinarchaeota yellowstonii (strain LCB_4)</name>
    <dbReference type="NCBI Taxonomy" id="1841599"/>
    <lineage>
        <taxon>Archaea</taxon>
        <taxon>Promethearchaeati</taxon>
        <taxon>Candidatus Odinarchaeota</taxon>
        <taxon>Candidatus Odinarchaeia</taxon>
        <taxon>Candidatus Odinarchaeales</taxon>
        <taxon>Candidatus Odinarchaeaceae</taxon>
        <taxon>Candidatus Odinarchaeum</taxon>
    </lineage>
</organism>
<gene>
    <name evidence="5 6" type="primary">hypA</name>
    <name evidence="6" type="ORF">OdinLCB4_005420</name>
</gene>
<dbReference type="GO" id="GO:0051604">
    <property type="term" value="P:protein maturation"/>
    <property type="evidence" value="ECO:0007669"/>
    <property type="project" value="InterPro"/>
</dbReference>
<feature type="binding site" evidence="5">
    <location>
        <position position="103"/>
    </location>
    <ligand>
        <name>Zn(2+)</name>
        <dbReference type="ChEBI" id="CHEBI:29105"/>
    </ligand>
</feature>
<comment type="function">
    <text evidence="5">Involved in the maturation of [NiFe] hydrogenases. Required for nickel insertion into the metal center of the hydrogenase.</text>
</comment>
<evidence type="ECO:0000256" key="1">
    <source>
        <dbReference type="ARBA" id="ARBA00010748"/>
    </source>
</evidence>
<dbReference type="EMBL" id="CP091871">
    <property type="protein sequence ID" value="WEU39910.1"/>
    <property type="molecule type" value="Genomic_DNA"/>
</dbReference>
<dbReference type="AlphaFoldDB" id="A0AAF0IAX8"/>
<dbReference type="PROSITE" id="PS01249">
    <property type="entry name" value="HYPA"/>
    <property type="match status" value="1"/>
</dbReference>
<name>A0AAF0IAX8_ODILC</name>
<proteinExistence type="inferred from homology"/>
<protein>
    <recommendedName>
        <fullName evidence="5">Hydrogenase maturation factor HypA</fullName>
    </recommendedName>
</protein>
<dbReference type="GO" id="GO:0016151">
    <property type="term" value="F:nickel cation binding"/>
    <property type="evidence" value="ECO:0007669"/>
    <property type="project" value="UniProtKB-UniRule"/>
</dbReference>
<dbReference type="Pfam" id="PF01155">
    <property type="entry name" value="HypA"/>
    <property type="match status" value="1"/>
</dbReference>
<dbReference type="Gene3D" id="3.30.2320.80">
    <property type="match status" value="1"/>
</dbReference>
<reference evidence="6" key="1">
    <citation type="journal article" date="2017" name="Nature">
        <title>Asgard archaea illuminate the origin of eukaryotic cellular complexity.</title>
        <authorList>
            <person name="Zaremba-Niedzwiedzka K."/>
            <person name="Caceres E.F."/>
            <person name="Saw J.H."/>
            <person name="Backstrom D."/>
            <person name="Juzokaite L."/>
            <person name="Vancaester E."/>
            <person name="Seitz K.W."/>
            <person name="Anantharaman K."/>
            <person name="Starnawski P."/>
            <person name="Kjeldsen K.U."/>
            <person name="Scott M.B."/>
            <person name="Nunoura T."/>
            <person name="Banfield J.F."/>
            <person name="Schramm A."/>
            <person name="Baker B.J."/>
            <person name="Spang A."/>
            <person name="Ettema T.J.G."/>
        </authorList>
    </citation>
    <scope>NUCLEOTIDE SEQUENCE</scope>
    <source>
        <strain evidence="6">LCB_4</strain>
    </source>
</reference>
<dbReference type="PANTHER" id="PTHR34535:SF3">
    <property type="entry name" value="HYDROGENASE MATURATION FACTOR HYPA"/>
    <property type="match status" value="1"/>
</dbReference>
<evidence type="ECO:0000256" key="4">
    <source>
        <dbReference type="ARBA" id="ARBA00022833"/>
    </source>
</evidence>
<sequence length="133" mass="15003">MIKMHEFSTAQAIIDTVMEAVKKLSFEKIIEINLEIGEFTLLNYSQLRFALKTLSKNTVAEGAKINIKKLRGKIKCAECGYEGTITKKTSTDHYLLTQILFQCPVCGSTKTDITGGREMNIKNIKLKLKEKID</sequence>
<dbReference type="GO" id="GO:0008270">
    <property type="term" value="F:zinc ion binding"/>
    <property type="evidence" value="ECO:0007669"/>
    <property type="project" value="UniProtKB-UniRule"/>
</dbReference>
<dbReference type="InterPro" id="IPR000688">
    <property type="entry name" value="HypA/HybF"/>
</dbReference>
<keyword evidence="2 5" id="KW-0533">Nickel</keyword>
<dbReference type="KEGG" id="oyw:OdinLCB4_005420"/>
<evidence type="ECO:0000256" key="3">
    <source>
        <dbReference type="ARBA" id="ARBA00022723"/>
    </source>
</evidence>
<evidence type="ECO:0000256" key="5">
    <source>
        <dbReference type="HAMAP-Rule" id="MF_00213"/>
    </source>
</evidence>
<keyword evidence="3 5" id="KW-0479">Metal-binding</keyword>
<accession>A0AAF0IAX8</accession>
<dbReference type="NCBIfam" id="TIGR00100">
    <property type="entry name" value="hypA"/>
    <property type="match status" value="1"/>
</dbReference>
<evidence type="ECO:0000313" key="7">
    <source>
        <dbReference type="Proteomes" id="UP000186851"/>
    </source>
</evidence>
<dbReference type="PANTHER" id="PTHR34535">
    <property type="entry name" value="HYDROGENASE MATURATION FACTOR HYPA"/>
    <property type="match status" value="1"/>
</dbReference>
<dbReference type="HAMAP" id="MF_00213">
    <property type="entry name" value="HypA_HybF"/>
    <property type="match status" value="1"/>
</dbReference>
<feature type="binding site" evidence="5">
    <location>
        <position position="76"/>
    </location>
    <ligand>
        <name>Zn(2+)</name>
        <dbReference type="ChEBI" id="CHEBI:29105"/>
    </ligand>
</feature>
<dbReference type="InterPro" id="IPR020538">
    <property type="entry name" value="Hydgase_Ni_incorp_HypA/HybF_CS"/>
</dbReference>
<reference evidence="6" key="2">
    <citation type="journal article" date="2022" name="Nat. Microbiol.">
        <title>A closed Candidatus Odinarchaeum chromosome exposes Asgard archaeal viruses.</title>
        <authorList>
            <person name="Tamarit D."/>
            <person name="Caceres E.F."/>
            <person name="Krupovic M."/>
            <person name="Nijland R."/>
            <person name="Eme L."/>
            <person name="Robinson N.P."/>
            <person name="Ettema T.J.G."/>
        </authorList>
    </citation>
    <scope>NUCLEOTIDE SEQUENCE</scope>
    <source>
        <strain evidence="6">LCB_4</strain>
    </source>
</reference>
<keyword evidence="4 5" id="KW-0862">Zinc</keyword>
<dbReference type="Proteomes" id="UP000186851">
    <property type="component" value="Chromosome"/>
</dbReference>
<feature type="binding site" evidence="5">
    <location>
        <position position="79"/>
    </location>
    <ligand>
        <name>Zn(2+)</name>
        <dbReference type="ChEBI" id="CHEBI:29105"/>
    </ligand>
</feature>
<evidence type="ECO:0000313" key="6">
    <source>
        <dbReference type="EMBL" id="WEU39910.1"/>
    </source>
</evidence>
<feature type="binding site" evidence="5">
    <location>
        <position position="5"/>
    </location>
    <ligand>
        <name>Ni(2+)</name>
        <dbReference type="ChEBI" id="CHEBI:49786"/>
    </ligand>
</feature>
<comment type="similarity">
    <text evidence="1 5">Belongs to the HypA/HybF family.</text>
</comment>
<dbReference type="PIRSF" id="PIRSF004761">
    <property type="entry name" value="Hydrgn_mat_HypA"/>
    <property type="match status" value="1"/>
</dbReference>
<feature type="binding site" evidence="5">
    <location>
        <position position="106"/>
    </location>
    <ligand>
        <name>Zn(2+)</name>
        <dbReference type="ChEBI" id="CHEBI:29105"/>
    </ligand>
</feature>